<evidence type="ECO:0000313" key="1">
    <source>
        <dbReference type="Proteomes" id="UP000887569"/>
    </source>
</evidence>
<keyword evidence="1" id="KW-1185">Reference proteome</keyword>
<name>A0A915A3H3_PARUN</name>
<reference evidence="2" key="1">
    <citation type="submission" date="2022-11" db="UniProtKB">
        <authorList>
            <consortium name="WormBaseParasite"/>
        </authorList>
    </citation>
    <scope>IDENTIFICATION</scope>
</reference>
<organism evidence="1 2">
    <name type="scientific">Parascaris univalens</name>
    <name type="common">Nematode worm</name>
    <dbReference type="NCBI Taxonomy" id="6257"/>
    <lineage>
        <taxon>Eukaryota</taxon>
        <taxon>Metazoa</taxon>
        <taxon>Ecdysozoa</taxon>
        <taxon>Nematoda</taxon>
        <taxon>Chromadorea</taxon>
        <taxon>Rhabditida</taxon>
        <taxon>Spirurina</taxon>
        <taxon>Ascaridomorpha</taxon>
        <taxon>Ascaridoidea</taxon>
        <taxon>Ascarididae</taxon>
        <taxon>Parascaris</taxon>
    </lineage>
</organism>
<accession>A0A915A3H3</accession>
<dbReference type="AlphaFoldDB" id="A0A915A3H3"/>
<evidence type="ECO:0000313" key="2">
    <source>
        <dbReference type="WBParaSite" id="PgE162_g001_t03"/>
    </source>
</evidence>
<dbReference type="WBParaSite" id="PgE162_g001_t03">
    <property type="protein sequence ID" value="PgE162_g001_t03"/>
    <property type="gene ID" value="PgE162_g001"/>
</dbReference>
<dbReference type="Proteomes" id="UP000887569">
    <property type="component" value="Unplaced"/>
</dbReference>
<protein>
    <submittedName>
        <fullName evidence="2">Ovule protein</fullName>
    </submittedName>
</protein>
<proteinExistence type="predicted"/>
<sequence length="80" mass="8837">MFNSSSMQVLWHRFGYQLAFSANSAMSTLSSDSKKRPASSCGAALYDDQPESISREVVSWSAGLRYERTSAEVENCVTCD</sequence>